<accession>A0ACB8AWL4</accession>
<dbReference type="Proteomes" id="UP000790709">
    <property type="component" value="Unassembled WGS sequence"/>
</dbReference>
<organism evidence="1 2">
    <name type="scientific">Leucogyrophana mollusca</name>
    <dbReference type="NCBI Taxonomy" id="85980"/>
    <lineage>
        <taxon>Eukaryota</taxon>
        <taxon>Fungi</taxon>
        <taxon>Dikarya</taxon>
        <taxon>Basidiomycota</taxon>
        <taxon>Agaricomycotina</taxon>
        <taxon>Agaricomycetes</taxon>
        <taxon>Agaricomycetidae</taxon>
        <taxon>Boletales</taxon>
        <taxon>Boletales incertae sedis</taxon>
        <taxon>Leucogyrophana</taxon>
    </lineage>
</organism>
<name>A0ACB8AWL4_9AGAM</name>
<gene>
    <name evidence="1" type="ORF">BV22DRAFT_1135000</name>
</gene>
<comment type="caution">
    <text evidence="1">The sequence shown here is derived from an EMBL/GenBank/DDBJ whole genome shotgun (WGS) entry which is preliminary data.</text>
</comment>
<evidence type="ECO:0000313" key="2">
    <source>
        <dbReference type="Proteomes" id="UP000790709"/>
    </source>
</evidence>
<sequence length="168" mass="18748">MDSEPHELNCWIYGDDVERIFPVMISKEPNFHDVDPRCFDLYRFSLPADEQVGNELKKWTPTKELRLGGWRQLSTLFPNSDSGECLIIVSISSSSEPSVVLPYMTLNYWSDAESRILKTRVGGYCSAPHAFHTPAFLNTSPQLHGRASVAQNAAAVWRNAAALGVHGP</sequence>
<dbReference type="EMBL" id="MU266896">
    <property type="protein sequence ID" value="KAH7917931.1"/>
    <property type="molecule type" value="Genomic_DNA"/>
</dbReference>
<protein>
    <submittedName>
        <fullName evidence="1">Uncharacterized protein</fullName>
    </submittedName>
</protein>
<evidence type="ECO:0000313" key="1">
    <source>
        <dbReference type="EMBL" id="KAH7917931.1"/>
    </source>
</evidence>
<proteinExistence type="predicted"/>
<keyword evidence="2" id="KW-1185">Reference proteome</keyword>
<reference evidence="1" key="1">
    <citation type="journal article" date="2021" name="New Phytol.">
        <title>Evolutionary innovations through gain and loss of genes in the ectomycorrhizal Boletales.</title>
        <authorList>
            <person name="Wu G."/>
            <person name="Miyauchi S."/>
            <person name="Morin E."/>
            <person name="Kuo A."/>
            <person name="Drula E."/>
            <person name="Varga T."/>
            <person name="Kohler A."/>
            <person name="Feng B."/>
            <person name="Cao Y."/>
            <person name="Lipzen A."/>
            <person name="Daum C."/>
            <person name="Hundley H."/>
            <person name="Pangilinan J."/>
            <person name="Johnson J."/>
            <person name="Barry K."/>
            <person name="LaButti K."/>
            <person name="Ng V."/>
            <person name="Ahrendt S."/>
            <person name="Min B."/>
            <person name="Choi I.G."/>
            <person name="Park H."/>
            <person name="Plett J.M."/>
            <person name="Magnuson J."/>
            <person name="Spatafora J.W."/>
            <person name="Nagy L.G."/>
            <person name="Henrissat B."/>
            <person name="Grigoriev I.V."/>
            <person name="Yang Z.L."/>
            <person name="Xu J."/>
            <person name="Martin F.M."/>
        </authorList>
    </citation>
    <scope>NUCLEOTIDE SEQUENCE</scope>
    <source>
        <strain evidence="1">KUC20120723A-06</strain>
    </source>
</reference>